<feature type="region of interest" description="Disordered" evidence="1">
    <location>
        <begin position="1"/>
        <end position="39"/>
    </location>
</feature>
<evidence type="ECO:0000256" key="1">
    <source>
        <dbReference type="SAM" id="MobiDB-lite"/>
    </source>
</evidence>
<protein>
    <submittedName>
        <fullName evidence="2">Uncharacterized protein</fullName>
    </submittedName>
</protein>
<comment type="caution">
    <text evidence="2">The sequence shown here is derived from an EMBL/GenBank/DDBJ whole genome shotgun (WGS) entry which is preliminary data.</text>
</comment>
<dbReference type="AlphaFoldDB" id="A0A317D952"/>
<dbReference type="OrthoDB" id="3359790at2"/>
<dbReference type="EMBL" id="QGKS01000364">
    <property type="protein sequence ID" value="PWR10196.1"/>
    <property type="molecule type" value="Genomic_DNA"/>
</dbReference>
<evidence type="ECO:0000313" key="3">
    <source>
        <dbReference type="Proteomes" id="UP000246050"/>
    </source>
</evidence>
<gene>
    <name evidence="2" type="ORF">DKT69_29555</name>
</gene>
<feature type="region of interest" description="Disordered" evidence="1">
    <location>
        <begin position="282"/>
        <end position="301"/>
    </location>
</feature>
<accession>A0A317D952</accession>
<dbReference type="Proteomes" id="UP000246050">
    <property type="component" value="Unassembled WGS sequence"/>
</dbReference>
<organism evidence="2 3">
    <name type="scientific">Micromonospora sicca</name>
    <dbReference type="NCBI Taxonomy" id="2202420"/>
    <lineage>
        <taxon>Bacteria</taxon>
        <taxon>Bacillati</taxon>
        <taxon>Actinomycetota</taxon>
        <taxon>Actinomycetes</taxon>
        <taxon>Micromonosporales</taxon>
        <taxon>Micromonosporaceae</taxon>
        <taxon>Micromonospora</taxon>
    </lineage>
</organism>
<feature type="compositionally biased region" description="Basic and acidic residues" evidence="1">
    <location>
        <begin position="27"/>
        <end position="39"/>
    </location>
</feature>
<sequence>MAGRSSRQQRREPVRHPIPLGRLTAPPRRETPDLDDPRLPHFESGMAAALIRCPAEVVPLFAALAVVHQEMSGARPNSCLPVCYQIAAGLGHLGFDIEVMAAYAEVTRGGIRHANLGVRGPAVVRPDWTTNGHSVLWAAPFNRLVDPTVVQHPELLRLAHQDQQKGSAPLVIHLDGGRKQLLQGGVGVVRDPFFITYLAQPQHTAAFDPWFGEFREALDYGALGLAHTTLNLITAARELRDLRALTPRYPSLGALLTGDEQLPPLPADPPPSWVRLVGEAANRARTDQRDSVVRGEAAEAG</sequence>
<name>A0A317D952_9ACTN</name>
<dbReference type="RefSeq" id="WP_109804742.1">
    <property type="nucleotide sequence ID" value="NZ_QGKS01000364.1"/>
</dbReference>
<reference evidence="2 3" key="1">
    <citation type="submission" date="2018-05" db="EMBL/GenBank/DDBJ databases">
        <title>Micromonosporas from Atacama Desert.</title>
        <authorList>
            <person name="Carro L."/>
            <person name="Golinska P."/>
            <person name="Klenk H.-P."/>
            <person name="Goodfellow M."/>
        </authorList>
    </citation>
    <scope>NUCLEOTIDE SEQUENCE [LARGE SCALE GENOMIC DNA]</scope>
    <source>
        <strain evidence="2 3">4G51</strain>
    </source>
</reference>
<evidence type="ECO:0000313" key="2">
    <source>
        <dbReference type="EMBL" id="PWR10196.1"/>
    </source>
</evidence>
<proteinExistence type="predicted"/>